<feature type="region of interest" description="Disordered" evidence="1">
    <location>
        <begin position="139"/>
        <end position="162"/>
    </location>
</feature>
<protein>
    <submittedName>
        <fullName evidence="2">Uncharacterized protein</fullName>
    </submittedName>
</protein>
<sequence>MECKSALKMRWTTVEVSMLTEEWANVCDSQDCKRLKGDNLSQVIFDRYNARCARTRQLRRSPQAVATQRDRMFRFAQFVANFNRAALAKGSRVWFDLSSEEQLRVDIPMVWRRQLTTFTPDIFDTFKCSILPAENGENRKRAKKSVINNKKVKSQSSTKRQKVSAYVEPQPCWSTDEKVKLVKRCVRVMKLKGITLEDVEEMTYDKSFKCLASSKRSSFSAWRKLRTLLSSWRFICSFNVKHQPGWFELMETERDLLIAWGDLPDNFEDIEGQVFAAMEDLAPKDIKDVKEERNPLVQSPGPPSPKAISPLKPAPLGPIPLLTDLCPKAVNSEATETDDTIQRLLLEDEANDEFQEAEDCVIEPLDGRSFVPESCIFVTERTNELTGTPPGKQEVVPDPPLEPAPIYPTERNVKPLELALQARKDKLSAAFHQLRATVDQANKNTLESIGAMNADQFTNNTVGSLKHLRMVLEQQNKRLLSVLHLAEETRRQNDAETAYLMQNLFGNILNSSCNGPVGLDVVVHVPAQNGLAL</sequence>
<evidence type="ECO:0000256" key="1">
    <source>
        <dbReference type="SAM" id="MobiDB-lite"/>
    </source>
</evidence>
<name>A0A081AYJ1_PHYNI</name>
<evidence type="ECO:0000313" key="3">
    <source>
        <dbReference type="Proteomes" id="UP000028582"/>
    </source>
</evidence>
<dbReference type="AlphaFoldDB" id="A0A081AYJ1"/>
<dbReference type="Proteomes" id="UP000028582">
    <property type="component" value="Unassembled WGS sequence"/>
</dbReference>
<accession>A0A081AYJ1</accession>
<dbReference type="OrthoDB" id="100082at2759"/>
<feature type="compositionally biased region" description="Low complexity" evidence="1">
    <location>
        <begin position="145"/>
        <end position="157"/>
    </location>
</feature>
<organism evidence="2 3">
    <name type="scientific">Phytophthora nicotianae P1976</name>
    <dbReference type="NCBI Taxonomy" id="1317066"/>
    <lineage>
        <taxon>Eukaryota</taxon>
        <taxon>Sar</taxon>
        <taxon>Stramenopiles</taxon>
        <taxon>Oomycota</taxon>
        <taxon>Peronosporomycetes</taxon>
        <taxon>Peronosporales</taxon>
        <taxon>Peronosporaceae</taxon>
        <taxon>Phytophthora</taxon>
    </lineage>
</organism>
<proteinExistence type="predicted"/>
<evidence type="ECO:0000313" key="2">
    <source>
        <dbReference type="EMBL" id="ETO83952.1"/>
    </source>
</evidence>
<reference evidence="2 3" key="1">
    <citation type="submission" date="2013-11" db="EMBL/GenBank/DDBJ databases">
        <title>The Genome Sequence of Phytophthora parasitica P1976.</title>
        <authorList>
            <consortium name="The Broad Institute Genomics Platform"/>
            <person name="Russ C."/>
            <person name="Tyler B."/>
            <person name="Panabieres F."/>
            <person name="Shan W."/>
            <person name="Tripathy S."/>
            <person name="Grunwald N."/>
            <person name="Machado M."/>
            <person name="Johnson C.S."/>
            <person name="Walker B."/>
            <person name="Young S."/>
            <person name="Zeng Q."/>
            <person name="Gargeya S."/>
            <person name="Fitzgerald M."/>
            <person name="Haas B."/>
            <person name="Abouelleil A."/>
            <person name="Allen A.W."/>
            <person name="Alvarado L."/>
            <person name="Arachchi H.M."/>
            <person name="Berlin A.M."/>
            <person name="Chapman S.B."/>
            <person name="Gainer-Dewar J."/>
            <person name="Goldberg J."/>
            <person name="Griggs A."/>
            <person name="Gujja S."/>
            <person name="Hansen M."/>
            <person name="Howarth C."/>
            <person name="Imamovic A."/>
            <person name="Ireland A."/>
            <person name="Larimer J."/>
            <person name="McCowan C."/>
            <person name="Murphy C."/>
            <person name="Pearson M."/>
            <person name="Poon T.W."/>
            <person name="Priest M."/>
            <person name="Roberts A."/>
            <person name="Saif S."/>
            <person name="Shea T."/>
            <person name="Sisk P."/>
            <person name="Sykes S."/>
            <person name="Wortman J."/>
            <person name="Nusbaum C."/>
            <person name="Birren B."/>
        </authorList>
    </citation>
    <scope>NUCLEOTIDE SEQUENCE [LARGE SCALE GENOMIC DNA]</scope>
    <source>
        <strain evidence="2 3">P1976</strain>
    </source>
</reference>
<comment type="caution">
    <text evidence="2">The sequence shown here is derived from an EMBL/GenBank/DDBJ whole genome shotgun (WGS) entry which is preliminary data.</text>
</comment>
<dbReference type="EMBL" id="ANJA01000392">
    <property type="protein sequence ID" value="ETO83952.1"/>
    <property type="molecule type" value="Genomic_DNA"/>
</dbReference>
<gene>
    <name evidence="2" type="ORF">F444_02107</name>
</gene>